<dbReference type="NCBIfam" id="NF001033">
    <property type="entry name" value="PRK00114.1"/>
    <property type="match status" value="1"/>
</dbReference>
<dbReference type="GO" id="GO:0044183">
    <property type="term" value="F:protein folding chaperone"/>
    <property type="evidence" value="ECO:0007669"/>
    <property type="project" value="TreeGrafter"/>
</dbReference>
<evidence type="ECO:0000256" key="4">
    <source>
        <dbReference type="ARBA" id="ARBA00023186"/>
    </source>
</evidence>
<dbReference type="PIRSF" id="PIRSF005261">
    <property type="entry name" value="Heat_shock_Hsp33"/>
    <property type="match status" value="1"/>
</dbReference>
<dbReference type="KEGG" id="hprf:HLPR_19770"/>
<dbReference type="PANTHER" id="PTHR30111:SF1">
    <property type="entry name" value="33 KDA CHAPERONIN"/>
    <property type="match status" value="1"/>
</dbReference>
<dbReference type="Gene3D" id="3.90.1280.10">
    <property type="entry name" value="HSP33 redox switch-like"/>
    <property type="match status" value="1"/>
</dbReference>
<name>A0AAU9EQJ9_9FIRM</name>
<gene>
    <name evidence="6 7" type="primary">hslO</name>
    <name evidence="7" type="ORF">HLPR_19770</name>
</gene>
<comment type="PTM">
    <text evidence="6">Under oxidizing conditions two disulfide bonds are formed involving the reactive cysteines. Under reducing conditions zinc is bound to the reactive cysteines and the protein is inactive.</text>
</comment>
<keyword evidence="3 6" id="KW-1015">Disulfide bond</keyword>
<organism evidence="7 8">
    <name type="scientific">Helicovermis profundi</name>
    <dbReference type="NCBI Taxonomy" id="3065157"/>
    <lineage>
        <taxon>Bacteria</taxon>
        <taxon>Bacillati</taxon>
        <taxon>Bacillota</taxon>
        <taxon>Clostridia</taxon>
        <taxon>Helicovermis</taxon>
    </lineage>
</organism>
<keyword evidence="2 6" id="KW-0862">Zinc</keyword>
<dbReference type="Gene3D" id="3.55.30.10">
    <property type="entry name" value="Hsp33 domain"/>
    <property type="match status" value="1"/>
</dbReference>
<evidence type="ECO:0000256" key="6">
    <source>
        <dbReference type="HAMAP-Rule" id="MF_00117"/>
    </source>
</evidence>
<dbReference type="Pfam" id="PF01430">
    <property type="entry name" value="HSP33"/>
    <property type="match status" value="1"/>
</dbReference>
<dbReference type="GO" id="GO:0051082">
    <property type="term" value="F:unfolded protein binding"/>
    <property type="evidence" value="ECO:0007669"/>
    <property type="project" value="UniProtKB-UniRule"/>
</dbReference>
<dbReference type="GO" id="GO:0005737">
    <property type="term" value="C:cytoplasm"/>
    <property type="evidence" value="ECO:0007669"/>
    <property type="project" value="UniProtKB-SubCell"/>
</dbReference>
<sequence>MSNKLIRGITTDGNFRFFLIDSTNMVENARKIHSTTPVSSAALGRTLTAASLLGSMDKDEKIKITLQIKGSNLIKTILAVSSSIGDVKGYISNPNVDIDLNNEGKLAVGEAIGKDGKLILIRDLGLKEPYIGQSSLVSGEIAEDLASYFLNSEQQPSVVSLGVFVDKDLSIKSAGGFIVQPMPNTPEQSIIDLEYNVIKLDPISKLIADNKSSTEILNELFDGFEYKILEEKEVNYKCDCSREKMEKGLLSLGKKEIKEMIDEDGKAELSCHFCNHKYNFNLEELRKLYDEAMKY</sequence>
<dbReference type="PANTHER" id="PTHR30111">
    <property type="entry name" value="33 KDA CHAPERONIN"/>
    <property type="match status" value="1"/>
</dbReference>
<comment type="function">
    <text evidence="6">Redox regulated molecular chaperone. Protects both thermally unfolding and oxidatively damaged proteins from irreversible aggregation. Plays an important role in the bacterial defense system toward oxidative stress.</text>
</comment>
<evidence type="ECO:0000256" key="3">
    <source>
        <dbReference type="ARBA" id="ARBA00023157"/>
    </source>
</evidence>
<comment type="similarity">
    <text evidence="6">Belongs to the HSP33 family.</text>
</comment>
<protein>
    <recommendedName>
        <fullName evidence="6">33 kDa chaperonin</fullName>
    </recommendedName>
    <alternativeName>
        <fullName evidence="6">Heat shock protein 33 homolog</fullName>
        <shortName evidence="6">HSP33</shortName>
    </alternativeName>
</protein>
<dbReference type="GO" id="GO:0042026">
    <property type="term" value="P:protein refolding"/>
    <property type="evidence" value="ECO:0007669"/>
    <property type="project" value="TreeGrafter"/>
</dbReference>
<reference evidence="7 8" key="1">
    <citation type="submission" date="2023-08" db="EMBL/GenBank/DDBJ databases">
        <title>Helicovermis profunda gen. nov., sp. nov., a novel mesophilic, fermentative bacterium within the Bacillota from a deep-sea hydrothermal vent chimney.</title>
        <authorList>
            <person name="Miyazaki U."/>
            <person name="Mizutani D."/>
            <person name="Hashimoto Y."/>
            <person name="Tame A."/>
            <person name="Sawayama S."/>
            <person name="Miyazaki J."/>
            <person name="Takai K."/>
            <person name="Nakagawa S."/>
        </authorList>
    </citation>
    <scope>NUCLEOTIDE SEQUENCE [LARGE SCALE GENOMIC DNA]</scope>
    <source>
        <strain evidence="7 8">S502</strain>
    </source>
</reference>
<dbReference type="RefSeq" id="WP_338535270.1">
    <property type="nucleotide sequence ID" value="NZ_AP028654.1"/>
</dbReference>
<evidence type="ECO:0000256" key="2">
    <source>
        <dbReference type="ARBA" id="ARBA00022833"/>
    </source>
</evidence>
<feature type="disulfide bond" description="Redox-active" evidence="6">
    <location>
        <begin position="238"/>
        <end position="240"/>
    </location>
</feature>
<dbReference type="InterPro" id="IPR016154">
    <property type="entry name" value="Heat_shock_Hsp33_C"/>
</dbReference>
<comment type="subcellular location">
    <subcellularLocation>
        <location evidence="6">Cytoplasm</location>
    </subcellularLocation>
</comment>
<dbReference type="InterPro" id="IPR000397">
    <property type="entry name" value="Heat_shock_Hsp33"/>
</dbReference>
<evidence type="ECO:0000313" key="8">
    <source>
        <dbReference type="Proteomes" id="UP001321786"/>
    </source>
</evidence>
<evidence type="ECO:0000256" key="5">
    <source>
        <dbReference type="ARBA" id="ARBA00023284"/>
    </source>
</evidence>
<keyword evidence="1 6" id="KW-0963">Cytoplasm</keyword>
<dbReference type="HAMAP" id="MF_00117">
    <property type="entry name" value="HslO"/>
    <property type="match status" value="1"/>
</dbReference>
<dbReference type="InterPro" id="IPR016153">
    <property type="entry name" value="Heat_shock_Hsp33_N"/>
</dbReference>
<dbReference type="EMBL" id="AP028654">
    <property type="protein sequence ID" value="BEP29646.1"/>
    <property type="molecule type" value="Genomic_DNA"/>
</dbReference>
<evidence type="ECO:0000313" key="7">
    <source>
        <dbReference type="EMBL" id="BEP29646.1"/>
    </source>
</evidence>
<dbReference type="AlphaFoldDB" id="A0AAU9EQJ9"/>
<dbReference type="SUPFAM" id="SSF118352">
    <property type="entry name" value="HSP33 redox switch-like"/>
    <property type="match status" value="1"/>
</dbReference>
<evidence type="ECO:0000256" key="1">
    <source>
        <dbReference type="ARBA" id="ARBA00022490"/>
    </source>
</evidence>
<proteinExistence type="inferred from homology"/>
<feature type="disulfide bond" description="Redox-active" evidence="6">
    <location>
        <begin position="271"/>
        <end position="274"/>
    </location>
</feature>
<keyword evidence="4 6" id="KW-0143">Chaperone</keyword>
<dbReference type="Proteomes" id="UP001321786">
    <property type="component" value="Chromosome"/>
</dbReference>
<dbReference type="SUPFAM" id="SSF64397">
    <property type="entry name" value="Hsp33 domain"/>
    <property type="match status" value="1"/>
</dbReference>
<dbReference type="CDD" id="cd00498">
    <property type="entry name" value="Hsp33"/>
    <property type="match status" value="1"/>
</dbReference>
<accession>A0AAU9EQJ9</accession>
<keyword evidence="5 6" id="KW-0676">Redox-active center</keyword>
<keyword evidence="8" id="KW-1185">Reference proteome</keyword>